<evidence type="ECO:0000313" key="1">
    <source>
        <dbReference type="EMBL" id="KAK2660176.1"/>
    </source>
</evidence>
<dbReference type="Proteomes" id="UP001280121">
    <property type="component" value="Unassembled WGS sequence"/>
</dbReference>
<proteinExistence type="predicted"/>
<organism evidence="1 2">
    <name type="scientific">Dipteronia dyeriana</name>
    <dbReference type="NCBI Taxonomy" id="168575"/>
    <lineage>
        <taxon>Eukaryota</taxon>
        <taxon>Viridiplantae</taxon>
        <taxon>Streptophyta</taxon>
        <taxon>Embryophyta</taxon>
        <taxon>Tracheophyta</taxon>
        <taxon>Spermatophyta</taxon>
        <taxon>Magnoliopsida</taxon>
        <taxon>eudicotyledons</taxon>
        <taxon>Gunneridae</taxon>
        <taxon>Pentapetalae</taxon>
        <taxon>rosids</taxon>
        <taxon>malvids</taxon>
        <taxon>Sapindales</taxon>
        <taxon>Sapindaceae</taxon>
        <taxon>Hippocastanoideae</taxon>
        <taxon>Acereae</taxon>
        <taxon>Dipteronia</taxon>
    </lineage>
</organism>
<reference evidence="1" key="1">
    <citation type="journal article" date="2023" name="Plant J.">
        <title>Genome sequences and population genomics provide insights into the demographic history, inbreeding, and mutation load of two 'living fossil' tree species of Dipteronia.</title>
        <authorList>
            <person name="Feng Y."/>
            <person name="Comes H.P."/>
            <person name="Chen J."/>
            <person name="Zhu S."/>
            <person name="Lu R."/>
            <person name="Zhang X."/>
            <person name="Li P."/>
            <person name="Qiu J."/>
            <person name="Olsen K.M."/>
            <person name="Qiu Y."/>
        </authorList>
    </citation>
    <scope>NUCLEOTIDE SEQUENCE</scope>
    <source>
        <strain evidence="1">KIB01</strain>
    </source>
</reference>
<evidence type="ECO:0000313" key="2">
    <source>
        <dbReference type="Proteomes" id="UP001280121"/>
    </source>
</evidence>
<accession>A0AAE0CQZ8</accession>
<sequence length="79" mass="9137">MRVLNFQFGLNHHPFLCLAIPPSRKKSIDHTTSYHSWNLEQASSRRPYLESGADSTSLISQVKKIQSYDTTIYGLLRVW</sequence>
<comment type="caution">
    <text evidence="1">The sequence shown here is derived from an EMBL/GenBank/DDBJ whole genome shotgun (WGS) entry which is preliminary data.</text>
</comment>
<dbReference type="EMBL" id="JANJYI010000002">
    <property type="protein sequence ID" value="KAK2660176.1"/>
    <property type="molecule type" value="Genomic_DNA"/>
</dbReference>
<protein>
    <submittedName>
        <fullName evidence="1">Uncharacterized protein</fullName>
    </submittedName>
</protein>
<gene>
    <name evidence="1" type="ORF">Ddye_006709</name>
</gene>
<name>A0AAE0CQZ8_9ROSI</name>
<dbReference type="AlphaFoldDB" id="A0AAE0CQZ8"/>
<keyword evidence="2" id="KW-1185">Reference proteome</keyword>